<dbReference type="Gene3D" id="3.20.20.190">
    <property type="entry name" value="Phosphatidylinositol (PI) phosphodiesterase"/>
    <property type="match status" value="1"/>
</dbReference>
<reference evidence="2 3" key="1">
    <citation type="submission" date="2019-03" db="EMBL/GenBank/DDBJ databases">
        <title>Flavobacterium TSA-D2 sp. nov., isolated from arctic soil.</title>
        <authorList>
            <person name="Chaudhary D.K."/>
        </authorList>
    </citation>
    <scope>NUCLEOTIDE SEQUENCE [LARGE SCALE GENOMIC DNA]</scope>
    <source>
        <strain evidence="2 3">TSA-D2</strain>
    </source>
</reference>
<dbReference type="InterPro" id="IPR030395">
    <property type="entry name" value="GP_PDE_dom"/>
</dbReference>
<dbReference type="Pfam" id="PF03009">
    <property type="entry name" value="GDPD"/>
    <property type="match status" value="1"/>
</dbReference>
<evidence type="ECO:0000259" key="1">
    <source>
        <dbReference type="PROSITE" id="PS51704"/>
    </source>
</evidence>
<name>A0A4R5CR02_9FLAO</name>
<dbReference type="InterPro" id="IPR017946">
    <property type="entry name" value="PLC-like_Pdiesterase_TIM-brl"/>
</dbReference>
<dbReference type="Proteomes" id="UP000294597">
    <property type="component" value="Unassembled WGS sequence"/>
</dbReference>
<dbReference type="GO" id="GO:0006629">
    <property type="term" value="P:lipid metabolic process"/>
    <property type="evidence" value="ECO:0007669"/>
    <property type="project" value="InterPro"/>
</dbReference>
<accession>A0A4R5CR02</accession>
<dbReference type="EMBL" id="SMFO01000020">
    <property type="protein sequence ID" value="TDE00864.1"/>
    <property type="molecule type" value="Genomic_DNA"/>
</dbReference>
<dbReference type="SUPFAM" id="SSF51695">
    <property type="entry name" value="PLC-like phosphodiesterases"/>
    <property type="match status" value="1"/>
</dbReference>
<dbReference type="AlphaFoldDB" id="A0A4R5CR02"/>
<proteinExistence type="predicted"/>
<evidence type="ECO:0000313" key="3">
    <source>
        <dbReference type="Proteomes" id="UP000294597"/>
    </source>
</evidence>
<protein>
    <submittedName>
        <fullName evidence="2">Glycerophosphodiester phosphodiesterase</fullName>
    </submittedName>
</protein>
<dbReference type="PANTHER" id="PTHR46211:SF14">
    <property type="entry name" value="GLYCEROPHOSPHODIESTER PHOSPHODIESTERASE"/>
    <property type="match status" value="1"/>
</dbReference>
<evidence type="ECO:0000313" key="2">
    <source>
        <dbReference type="EMBL" id="TDE00864.1"/>
    </source>
</evidence>
<organism evidence="2 3">
    <name type="scientific">Flavobacterium hiemivividum</name>
    <dbReference type="NCBI Taxonomy" id="2541734"/>
    <lineage>
        <taxon>Bacteria</taxon>
        <taxon>Pseudomonadati</taxon>
        <taxon>Bacteroidota</taxon>
        <taxon>Flavobacteriia</taxon>
        <taxon>Flavobacteriales</taxon>
        <taxon>Flavobacteriaceae</taxon>
        <taxon>Flavobacterium</taxon>
    </lineage>
</organism>
<comment type="caution">
    <text evidence="2">The sequence shown here is derived from an EMBL/GenBank/DDBJ whole genome shotgun (WGS) entry which is preliminary data.</text>
</comment>
<dbReference type="RefSeq" id="WP_132113157.1">
    <property type="nucleotide sequence ID" value="NZ_SMFO01000020.1"/>
</dbReference>
<dbReference type="PANTHER" id="PTHR46211">
    <property type="entry name" value="GLYCEROPHOSPHORYL DIESTER PHOSPHODIESTERASE"/>
    <property type="match status" value="1"/>
</dbReference>
<sequence length="225" mass="25677">MFKIGHRGAKGHEPENTLIGFQKAIDLHVDRVELDVHLSADEELMVIHDDTIDRTTNGKGAVNQFSVLELKRFKIEKDQSIPTLTEVLNLIDQRCDVNIELKSFDTADKVVDIIEKFIAEKHWNYSQFVVSSFDWTALQQVALLNGQIPIGVLTEKDLDLTLSFAKFIQAKSIHPYFHLLTAENTAQLQEKGFEVFPWTVNEPEDIKKIKSFNVNGIISDFPDRI</sequence>
<dbReference type="GO" id="GO:0008081">
    <property type="term" value="F:phosphoric diester hydrolase activity"/>
    <property type="evidence" value="ECO:0007669"/>
    <property type="project" value="InterPro"/>
</dbReference>
<keyword evidence="3" id="KW-1185">Reference proteome</keyword>
<gene>
    <name evidence="2" type="ORF">E0F98_15655</name>
</gene>
<feature type="domain" description="GP-PDE" evidence="1">
    <location>
        <begin position="1"/>
        <end position="225"/>
    </location>
</feature>
<dbReference type="PROSITE" id="PS51704">
    <property type="entry name" value="GP_PDE"/>
    <property type="match status" value="1"/>
</dbReference>